<dbReference type="AlphaFoldDB" id="A0A4Y7SRP3"/>
<organism evidence="2 3">
    <name type="scientific">Coprinellus micaceus</name>
    <name type="common">Glistening ink-cap mushroom</name>
    <name type="synonym">Coprinus micaceus</name>
    <dbReference type="NCBI Taxonomy" id="71717"/>
    <lineage>
        <taxon>Eukaryota</taxon>
        <taxon>Fungi</taxon>
        <taxon>Dikarya</taxon>
        <taxon>Basidiomycota</taxon>
        <taxon>Agaricomycotina</taxon>
        <taxon>Agaricomycetes</taxon>
        <taxon>Agaricomycetidae</taxon>
        <taxon>Agaricales</taxon>
        <taxon>Agaricineae</taxon>
        <taxon>Psathyrellaceae</taxon>
        <taxon>Coprinellus</taxon>
    </lineage>
</organism>
<reference evidence="2 3" key="1">
    <citation type="journal article" date="2019" name="Nat. Ecol. Evol.">
        <title>Megaphylogeny resolves global patterns of mushroom evolution.</title>
        <authorList>
            <person name="Varga T."/>
            <person name="Krizsan K."/>
            <person name="Foldi C."/>
            <person name="Dima B."/>
            <person name="Sanchez-Garcia M."/>
            <person name="Sanchez-Ramirez S."/>
            <person name="Szollosi G.J."/>
            <person name="Szarkandi J.G."/>
            <person name="Papp V."/>
            <person name="Albert L."/>
            <person name="Andreopoulos W."/>
            <person name="Angelini C."/>
            <person name="Antonin V."/>
            <person name="Barry K.W."/>
            <person name="Bougher N.L."/>
            <person name="Buchanan P."/>
            <person name="Buyck B."/>
            <person name="Bense V."/>
            <person name="Catcheside P."/>
            <person name="Chovatia M."/>
            <person name="Cooper J."/>
            <person name="Damon W."/>
            <person name="Desjardin D."/>
            <person name="Finy P."/>
            <person name="Geml J."/>
            <person name="Haridas S."/>
            <person name="Hughes K."/>
            <person name="Justo A."/>
            <person name="Karasinski D."/>
            <person name="Kautmanova I."/>
            <person name="Kiss B."/>
            <person name="Kocsube S."/>
            <person name="Kotiranta H."/>
            <person name="LaButti K.M."/>
            <person name="Lechner B.E."/>
            <person name="Liimatainen K."/>
            <person name="Lipzen A."/>
            <person name="Lukacs Z."/>
            <person name="Mihaltcheva S."/>
            <person name="Morgado L.N."/>
            <person name="Niskanen T."/>
            <person name="Noordeloos M.E."/>
            <person name="Ohm R.A."/>
            <person name="Ortiz-Santana B."/>
            <person name="Ovrebo C."/>
            <person name="Racz N."/>
            <person name="Riley R."/>
            <person name="Savchenko A."/>
            <person name="Shiryaev A."/>
            <person name="Soop K."/>
            <person name="Spirin V."/>
            <person name="Szebenyi C."/>
            <person name="Tomsovsky M."/>
            <person name="Tulloss R.E."/>
            <person name="Uehling J."/>
            <person name="Grigoriev I.V."/>
            <person name="Vagvolgyi C."/>
            <person name="Papp T."/>
            <person name="Martin F.M."/>
            <person name="Miettinen O."/>
            <person name="Hibbett D.S."/>
            <person name="Nagy L.G."/>
        </authorList>
    </citation>
    <scope>NUCLEOTIDE SEQUENCE [LARGE SCALE GENOMIC DNA]</scope>
    <source>
        <strain evidence="2 3">FP101781</strain>
    </source>
</reference>
<evidence type="ECO:0000313" key="3">
    <source>
        <dbReference type="Proteomes" id="UP000298030"/>
    </source>
</evidence>
<proteinExistence type="predicted"/>
<feature type="compositionally biased region" description="Polar residues" evidence="1">
    <location>
        <begin position="77"/>
        <end position="87"/>
    </location>
</feature>
<accession>A0A4Y7SRP3</accession>
<protein>
    <submittedName>
        <fullName evidence="2">Uncharacterized protein</fullName>
    </submittedName>
</protein>
<keyword evidence="3" id="KW-1185">Reference proteome</keyword>
<evidence type="ECO:0000256" key="1">
    <source>
        <dbReference type="SAM" id="MobiDB-lite"/>
    </source>
</evidence>
<name>A0A4Y7SRP3_COPMI</name>
<evidence type="ECO:0000313" key="2">
    <source>
        <dbReference type="EMBL" id="TEB24381.1"/>
    </source>
</evidence>
<dbReference type="EMBL" id="QPFP01000067">
    <property type="protein sequence ID" value="TEB24381.1"/>
    <property type="molecule type" value="Genomic_DNA"/>
</dbReference>
<sequence>MQPPELLAQADSESATNKSALSFASDVYSFSLLLLQVSYPLANTSGKLPECNRTEASNQQEAIHPREEAGLHPGTPYPQQEEPSATNARKLPPSQRLIQLLLVHHAGVLEAQPQGTNHKQGRLRAPVRGVLELVVITADLVLVLLRRHGPLD</sequence>
<gene>
    <name evidence="2" type="ORF">FA13DRAFT_1317084</name>
</gene>
<dbReference type="Proteomes" id="UP000298030">
    <property type="component" value="Unassembled WGS sequence"/>
</dbReference>
<feature type="region of interest" description="Disordered" evidence="1">
    <location>
        <begin position="45"/>
        <end position="89"/>
    </location>
</feature>
<comment type="caution">
    <text evidence="2">The sequence shown here is derived from an EMBL/GenBank/DDBJ whole genome shotgun (WGS) entry which is preliminary data.</text>
</comment>